<feature type="transmembrane region" description="Helical" evidence="6">
    <location>
        <begin position="173"/>
        <end position="192"/>
    </location>
</feature>
<evidence type="ECO:0000256" key="4">
    <source>
        <dbReference type="ARBA" id="ARBA00022989"/>
    </source>
</evidence>
<feature type="domain" description="Major facilitator superfamily (MFS) profile" evidence="7">
    <location>
        <begin position="17"/>
        <end position="391"/>
    </location>
</feature>
<keyword evidence="3 6" id="KW-0812">Transmembrane</keyword>
<evidence type="ECO:0000256" key="6">
    <source>
        <dbReference type="SAM" id="Phobius"/>
    </source>
</evidence>
<evidence type="ECO:0000313" key="8">
    <source>
        <dbReference type="EMBL" id="SEW33744.1"/>
    </source>
</evidence>
<dbReference type="AlphaFoldDB" id="A0A1I0R0X0"/>
<evidence type="ECO:0000313" key="9">
    <source>
        <dbReference type="Proteomes" id="UP000199437"/>
    </source>
</evidence>
<dbReference type="EMBL" id="FOIR01000002">
    <property type="protein sequence ID" value="SEW33744.1"/>
    <property type="molecule type" value="Genomic_DNA"/>
</dbReference>
<feature type="transmembrane region" description="Helical" evidence="6">
    <location>
        <begin position="250"/>
        <end position="267"/>
    </location>
</feature>
<keyword evidence="9" id="KW-1185">Reference proteome</keyword>
<feature type="transmembrane region" description="Helical" evidence="6">
    <location>
        <begin position="274"/>
        <end position="294"/>
    </location>
</feature>
<gene>
    <name evidence="8" type="ORF">SAMN05216290_3049</name>
</gene>
<dbReference type="GO" id="GO:0012505">
    <property type="term" value="C:endomembrane system"/>
    <property type="evidence" value="ECO:0007669"/>
    <property type="project" value="UniProtKB-SubCell"/>
</dbReference>
<dbReference type="PROSITE" id="PS50850">
    <property type="entry name" value="MFS"/>
    <property type="match status" value="1"/>
</dbReference>
<dbReference type="SUPFAM" id="SSF103473">
    <property type="entry name" value="MFS general substrate transporter"/>
    <property type="match status" value="1"/>
</dbReference>
<keyword evidence="5 6" id="KW-0472">Membrane</keyword>
<dbReference type="Gene3D" id="1.20.1250.20">
    <property type="entry name" value="MFS general substrate transporter like domains"/>
    <property type="match status" value="1"/>
</dbReference>
<protein>
    <submittedName>
        <fullName evidence="8">Predicted arabinose efflux permease, MFS family</fullName>
    </submittedName>
</protein>
<evidence type="ECO:0000256" key="3">
    <source>
        <dbReference type="ARBA" id="ARBA00022692"/>
    </source>
</evidence>
<feature type="transmembrane region" description="Helical" evidence="6">
    <location>
        <begin position="144"/>
        <end position="167"/>
    </location>
</feature>
<keyword evidence="2" id="KW-0813">Transport</keyword>
<feature type="transmembrane region" description="Helical" evidence="6">
    <location>
        <begin position="110"/>
        <end position="132"/>
    </location>
</feature>
<feature type="transmembrane region" description="Helical" evidence="6">
    <location>
        <begin position="55"/>
        <end position="77"/>
    </location>
</feature>
<evidence type="ECO:0000256" key="5">
    <source>
        <dbReference type="ARBA" id="ARBA00023136"/>
    </source>
</evidence>
<comment type="subcellular location">
    <subcellularLocation>
        <location evidence="1">Endomembrane system</location>
        <topology evidence="1">Multi-pass membrane protein</topology>
    </subcellularLocation>
</comment>
<dbReference type="PANTHER" id="PTHR23501:SF191">
    <property type="entry name" value="VACUOLAR BASIC AMINO ACID TRANSPORTER 4"/>
    <property type="match status" value="1"/>
</dbReference>
<dbReference type="GO" id="GO:0005886">
    <property type="term" value="C:plasma membrane"/>
    <property type="evidence" value="ECO:0007669"/>
    <property type="project" value="TreeGrafter"/>
</dbReference>
<feature type="transmembrane region" description="Helical" evidence="6">
    <location>
        <begin position="16"/>
        <end position="35"/>
    </location>
</feature>
<dbReference type="Proteomes" id="UP000199437">
    <property type="component" value="Unassembled WGS sequence"/>
</dbReference>
<keyword evidence="4 6" id="KW-1133">Transmembrane helix</keyword>
<evidence type="ECO:0000256" key="1">
    <source>
        <dbReference type="ARBA" id="ARBA00004127"/>
    </source>
</evidence>
<evidence type="ECO:0000256" key="2">
    <source>
        <dbReference type="ARBA" id="ARBA00022448"/>
    </source>
</evidence>
<dbReference type="InterPro" id="IPR011701">
    <property type="entry name" value="MFS"/>
</dbReference>
<dbReference type="Pfam" id="PF07690">
    <property type="entry name" value="MFS_1"/>
    <property type="match status" value="1"/>
</dbReference>
<dbReference type="GO" id="GO:0022857">
    <property type="term" value="F:transmembrane transporter activity"/>
    <property type="evidence" value="ECO:0007669"/>
    <property type="project" value="InterPro"/>
</dbReference>
<evidence type="ECO:0000259" key="7">
    <source>
        <dbReference type="PROSITE" id="PS50850"/>
    </source>
</evidence>
<accession>A0A1I0R0X0</accession>
<dbReference type="PANTHER" id="PTHR23501">
    <property type="entry name" value="MAJOR FACILITATOR SUPERFAMILY"/>
    <property type="match status" value="1"/>
</dbReference>
<proteinExistence type="predicted"/>
<sequence length="395" mass="43088">MFFDRLINRLLKNKSLVKFTILFCSMMTVMAGATIAPSLPEMTKAFSHNPSAETLVKLILTIPGLFIGLTSPFSGWIIDKFGRIKLLVSMLFLYALAGSSGLYLNSLLEIIVGRSLLGIAVGGIMTTAIALIGDYFEGEERQKFLGTQAGVMALSGTIFISFGGFLADISWRYPFAIYLMALVAIPFVIIYLKEPARTVSKPPQKGATIPKMAWTVYLISFLGMVVFYLMPVQVPFLMKEIAEVGNTETGVAISGVMLVGGIMSFQYPKLKKRLTHYQIYGLTFLFMGIGYWLISNANSYAMTFPGLLISGLGAGLLMPNSNLCLVTLASAENRGKVLGFLTTFIFLGQFASPLFFQPLVNATSIKGAFLYLAVGLVVISIISLIRNRRLVKASA</sequence>
<feature type="transmembrane region" description="Helical" evidence="6">
    <location>
        <begin position="337"/>
        <end position="356"/>
    </location>
</feature>
<name>A0A1I0R0X0_9BACT</name>
<feature type="transmembrane region" description="Helical" evidence="6">
    <location>
        <begin position="212"/>
        <end position="230"/>
    </location>
</feature>
<feature type="transmembrane region" description="Helical" evidence="6">
    <location>
        <begin position="84"/>
        <end position="104"/>
    </location>
</feature>
<reference evidence="9" key="1">
    <citation type="submission" date="2016-10" db="EMBL/GenBank/DDBJ databases">
        <authorList>
            <person name="Varghese N."/>
            <person name="Submissions S."/>
        </authorList>
    </citation>
    <scope>NUCLEOTIDE SEQUENCE [LARGE SCALE GENOMIC DNA]</scope>
    <source>
        <strain evidence="9">CGMCC 1.12402</strain>
    </source>
</reference>
<dbReference type="CDD" id="cd17473">
    <property type="entry name" value="MFS_arabinose_efflux_permease_like"/>
    <property type="match status" value="1"/>
</dbReference>
<dbReference type="InterPro" id="IPR020846">
    <property type="entry name" value="MFS_dom"/>
</dbReference>
<feature type="transmembrane region" description="Helical" evidence="6">
    <location>
        <begin position="368"/>
        <end position="385"/>
    </location>
</feature>
<dbReference type="STRING" id="1267423.SAMN05216290_3049"/>
<dbReference type="InterPro" id="IPR036259">
    <property type="entry name" value="MFS_trans_sf"/>
</dbReference>
<organism evidence="8 9">
    <name type="scientific">Roseivirga pacifica</name>
    <dbReference type="NCBI Taxonomy" id="1267423"/>
    <lineage>
        <taxon>Bacteria</taxon>
        <taxon>Pseudomonadati</taxon>
        <taxon>Bacteroidota</taxon>
        <taxon>Cytophagia</taxon>
        <taxon>Cytophagales</taxon>
        <taxon>Roseivirgaceae</taxon>
        <taxon>Roseivirga</taxon>
    </lineage>
</organism>